<accession>A0A0G1NB78</accession>
<name>A0A0G1NB78_9BACT</name>
<proteinExistence type="predicted"/>
<dbReference type="GO" id="GO:0047444">
    <property type="term" value="F:N-acylneuraminate-9-phosphate synthase activity"/>
    <property type="evidence" value="ECO:0007669"/>
    <property type="project" value="TreeGrafter"/>
</dbReference>
<dbReference type="InterPro" id="IPR013785">
    <property type="entry name" value="Aldolase_TIM"/>
</dbReference>
<dbReference type="AlphaFoldDB" id="A0A0G1NB78"/>
<dbReference type="PANTHER" id="PTHR42966:SF1">
    <property type="entry name" value="SIALIC ACID SYNTHASE"/>
    <property type="match status" value="1"/>
</dbReference>
<dbReference type="InterPro" id="IPR057736">
    <property type="entry name" value="SAF_PseI/NeuA/NeuB"/>
</dbReference>
<dbReference type="InterPro" id="IPR013974">
    <property type="entry name" value="SAF"/>
</dbReference>
<dbReference type="Gene3D" id="3.20.20.70">
    <property type="entry name" value="Aldolase class I"/>
    <property type="match status" value="1"/>
</dbReference>
<dbReference type="InterPro" id="IPR036732">
    <property type="entry name" value="AFP_Neu5c_C_sf"/>
</dbReference>
<dbReference type="PANTHER" id="PTHR42966">
    <property type="entry name" value="N-ACETYLNEURAMINATE SYNTHASE"/>
    <property type="match status" value="1"/>
</dbReference>
<dbReference type="InterPro" id="IPR013132">
    <property type="entry name" value="PseI/NeuA/B-like_N"/>
</dbReference>
<dbReference type="PROSITE" id="PS50844">
    <property type="entry name" value="AFP_LIKE"/>
    <property type="match status" value="1"/>
</dbReference>
<dbReference type="SUPFAM" id="SSF51569">
    <property type="entry name" value="Aldolase"/>
    <property type="match status" value="1"/>
</dbReference>
<dbReference type="Pfam" id="PF03102">
    <property type="entry name" value="NeuB"/>
    <property type="match status" value="1"/>
</dbReference>
<feature type="domain" description="AFP-like" evidence="1">
    <location>
        <begin position="318"/>
        <end position="379"/>
    </location>
</feature>
<dbReference type="InterPro" id="IPR006190">
    <property type="entry name" value="SAF_AFP_Neu5Ac"/>
</dbReference>
<dbReference type="SMART" id="SM00858">
    <property type="entry name" value="SAF"/>
    <property type="match status" value="1"/>
</dbReference>
<dbReference type="Gene3D" id="3.90.1210.10">
    <property type="entry name" value="Antifreeze-like/N-acetylneuraminic acid synthase C-terminal domain"/>
    <property type="match status" value="1"/>
</dbReference>
<dbReference type="Proteomes" id="UP000034032">
    <property type="component" value="Unassembled WGS sequence"/>
</dbReference>
<evidence type="ECO:0000313" key="2">
    <source>
        <dbReference type="EMBL" id="KKT81459.1"/>
    </source>
</evidence>
<dbReference type="InterPro" id="IPR051690">
    <property type="entry name" value="PseI-like"/>
</dbReference>
<protein>
    <submittedName>
        <fullName evidence="2">N-acetylneuraminate synthase</fullName>
    </submittedName>
</protein>
<reference evidence="2 3" key="1">
    <citation type="journal article" date="2015" name="Nature">
        <title>rRNA introns, odd ribosomes, and small enigmatic genomes across a large radiation of phyla.</title>
        <authorList>
            <person name="Brown C.T."/>
            <person name="Hug L.A."/>
            <person name="Thomas B.C."/>
            <person name="Sharon I."/>
            <person name="Castelle C.J."/>
            <person name="Singh A."/>
            <person name="Wilkins M.J."/>
            <person name="Williams K.H."/>
            <person name="Banfield J.F."/>
        </authorList>
    </citation>
    <scope>NUCLEOTIDE SEQUENCE [LARGE SCALE GENOMIC DNA]</scope>
</reference>
<dbReference type="CDD" id="cd11615">
    <property type="entry name" value="SAF_NeuB_like"/>
    <property type="match status" value="1"/>
</dbReference>
<comment type="caution">
    <text evidence="2">The sequence shown here is derived from an EMBL/GenBank/DDBJ whole genome shotgun (WGS) entry which is preliminary data.</text>
</comment>
<evidence type="ECO:0000313" key="3">
    <source>
        <dbReference type="Proteomes" id="UP000034032"/>
    </source>
</evidence>
<evidence type="ECO:0000259" key="1">
    <source>
        <dbReference type="PROSITE" id="PS50844"/>
    </source>
</evidence>
<dbReference type="Pfam" id="PF08666">
    <property type="entry name" value="SAF"/>
    <property type="match status" value="1"/>
</dbReference>
<sequence>MNGFNIKTPYSSRRIGDNAPTFVIAEIGKNFIQTKKEKSVKEYLRNAKELVILAKKSGADAVKFQTHNVEDEQLNLKIRAPHFKGDRYEWVSRNTKATPVKEFWIPLKEFCDKEGITFFSTPCSLGAAKILSSLDVALWKVASWDILDFVMLDHIRKSGKPVIISGGASTAEEIDRSISYIQEKNKNLALLHCVSKYPCPPEELNLGTIGFFKKRYDVPIGFSDHSLGIESTLAAVALGAKVIEKHFSLSRSLWGADHRFSMTSASFGKMVTEIRKIEANPGAAQKYLNHEKVKPSLNFSGKVIRDEEKSMKAVFAKALFAGRDIPAGQVIKSDMLYSMRPGLAVGGLQPLHFHMVVGQKSAKDLKKFEPITLEVVKSEI</sequence>
<dbReference type="SUPFAM" id="SSF51269">
    <property type="entry name" value="AFP III-like domain"/>
    <property type="match status" value="1"/>
</dbReference>
<dbReference type="GO" id="GO:0016051">
    <property type="term" value="P:carbohydrate biosynthetic process"/>
    <property type="evidence" value="ECO:0007669"/>
    <property type="project" value="InterPro"/>
</dbReference>
<gene>
    <name evidence="2" type="ORF">UW79_C0019G0015</name>
</gene>
<organism evidence="2 3">
    <name type="scientific">Candidatus Yanofskybacteria bacterium GW2011_GWA2_44_9</name>
    <dbReference type="NCBI Taxonomy" id="1619025"/>
    <lineage>
        <taxon>Bacteria</taxon>
        <taxon>Candidatus Yanofskyibacteriota</taxon>
    </lineage>
</organism>
<dbReference type="EMBL" id="LCJR01000019">
    <property type="protein sequence ID" value="KKT81459.1"/>
    <property type="molecule type" value="Genomic_DNA"/>
</dbReference>